<proteinExistence type="predicted"/>
<reference evidence="1 2" key="1">
    <citation type="submission" date="2018-06" db="EMBL/GenBank/DDBJ databases">
        <title>Comparative genomics of Brasilonema spp. strains.</title>
        <authorList>
            <person name="Alvarenga D.O."/>
            <person name="Fiore M.F."/>
            <person name="Varani A.M."/>
        </authorList>
    </citation>
    <scope>NUCLEOTIDE SEQUENCE [LARGE SCALE GENOMIC DNA]</scope>
    <source>
        <strain evidence="1 2">SPC951</strain>
    </source>
</reference>
<dbReference type="Gene3D" id="1.25.40.10">
    <property type="entry name" value="Tetratricopeptide repeat domain"/>
    <property type="match status" value="1"/>
</dbReference>
<comment type="caution">
    <text evidence="1">The sequence shown here is derived from an EMBL/GenBank/DDBJ whole genome shotgun (WGS) entry which is preliminary data.</text>
</comment>
<dbReference type="EMBL" id="QMEB01000017">
    <property type="protein sequence ID" value="NMG18625.1"/>
    <property type="molecule type" value="Genomic_DNA"/>
</dbReference>
<keyword evidence="2" id="KW-1185">Reference proteome</keyword>
<sequence>MEQKNYGGKNYQIQAESIGHVGDIYQSPQVTAEELLHKGIQLLNQRAYRQAIDVLSDATKTNPSISDTHYYLAIALLSGEKPRKIDVWTIQSIESELNTAVGSAKKFISWLKAQVS</sequence>
<gene>
    <name evidence="1" type="ORF">DP116_03855</name>
</gene>
<name>A0ABX1P2R3_9CYAN</name>
<organism evidence="1 2">
    <name type="scientific">Brasilonema bromeliae SPC951</name>
    <dbReference type="NCBI Taxonomy" id="385972"/>
    <lineage>
        <taxon>Bacteria</taxon>
        <taxon>Bacillati</taxon>
        <taxon>Cyanobacteriota</taxon>
        <taxon>Cyanophyceae</taxon>
        <taxon>Nostocales</taxon>
        <taxon>Scytonemataceae</taxon>
        <taxon>Brasilonema</taxon>
        <taxon>Bromeliae group (in: Brasilonema)</taxon>
    </lineage>
</organism>
<evidence type="ECO:0000313" key="2">
    <source>
        <dbReference type="Proteomes" id="UP000718564"/>
    </source>
</evidence>
<dbReference type="SUPFAM" id="SSF48452">
    <property type="entry name" value="TPR-like"/>
    <property type="match status" value="1"/>
</dbReference>
<protein>
    <recommendedName>
        <fullName evidence="3">Tetratricopeptide repeat protein</fullName>
    </recommendedName>
</protein>
<dbReference type="Proteomes" id="UP000718564">
    <property type="component" value="Unassembled WGS sequence"/>
</dbReference>
<evidence type="ECO:0008006" key="3">
    <source>
        <dbReference type="Google" id="ProtNLM"/>
    </source>
</evidence>
<dbReference type="RefSeq" id="WP_169153914.1">
    <property type="nucleotide sequence ID" value="NZ_CAWPJE010000341.1"/>
</dbReference>
<accession>A0ABX1P2R3</accession>
<dbReference type="InterPro" id="IPR011990">
    <property type="entry name" value="TPR-like_helical_dom_sf"/>
</dbReference>
<evidence type="ECO:0000313" key="1">
    <source>
        <dbReference type="EMBL" id="NMG18625.1"/>
    </source>
</evidence>